<gene>
    <name evidence="5" type="ORF">F503_06882</name>
</gene>
<dbReference type="VEuPathDB" id="FungiDB:F503_06882"/>
<dbReference type="Gene3D" id="1.20.1250.20">
    <property type="entry name" value="MFS general substrate transporter like domains"/>
    <property type="match status" value="1"/>
</dbReference>
<feature type="transmembrane region" description="Helical" evidence="4">
    <location>
        <begin position="369"/>
        <end position="389"/>
    </location>
</feature>
<evidence type="ECO:0000256" key="2">
    <source>
        <dbReference type="ARBA" id="ARBA00006727"/>
    </source>
</evidence>
<keyword evidence="4" id="KW-1133">Transmembrane helix</keyword>
<dbReference type="OMA" id="FNFWAVF"/>
<dbReference type="PANTHER" id="PTHR11360:SF130">
    <property type="entry name" value="MAJOR FACILITATOR SUPERFAMILY (MFS) PROFILE DOMAIN-CONTAINING PROTEIN-RELATED"/>
    <property type="match status" value="1"/>
</dbReference>
<comment type="similarity">
    <text evidence="2">Belongs to the major facilitator superfamily. Monocarboxylate porter (TC 2.A.1.13) family.</text>
</comment>
<keyword evidence="6" id="KW-1185">Reference proteome</keyword>
<evidence type="ECO:0000313" key="6">
    <source>
        <dbReference type="Proteomes" id="UP000016923"/>
    </source>
</evidence>
<dbReference type="Pfam" id="PF07690">
    <property type="entry name" value="MFS_1"/>
    <property type="match status" value="1"/>
</dbReference>
<organism evidence="5 6">
    <name type="scientific">Ophiostoma piceae (strain UAMH 11346)</name>
    <name type="common">Sap stain fungus</name>
    <dbReference type="NCBI Taxonomy" id="1262450"/>
    <lineage>
        <taxon>Eukaryota</taxon>
        <taxon>Fungi</taxon>
        <taxon>Dikarya</taxon>
        <taxon>Ascomycota</taxon>
        <taxon>Pezizomycotina</taxon>
        <taxon>Sordariomycetes</taxon>
        <taxon>Sordariomycetidae</taxon>
        <taxon>Ophiostomatales</taxon>
        <taxon>Ophiostomataceae</taxon>
        <taxon>Ophiostoma</taxon>
    </lineage>
</organism>
<dbReference type="EMBL" id="KE148147">
    <property type="protein sequence ID" value="EPE09106.1"/>
    <property type="molecule type" value="Genomic_DNA"/>
</dbReference>
<feature type="transmembrane region" description="Helical" evidence="4">
    <location>
        <begin position="465"/>
        <end position="484"/>
    </location>
</feature>
<protein>
    <submittedName>
        <fullName evidence="5">Major facilitator superfamily transporter</fullName>
    </submittedName>
</protein>
<dbReference type="HOGENOM" id="CLU_001265_1_1_1"/>
<keyword evidence="4" id="KW-0812">Transmembrane</keyword>
<dbReference type="SUPFAM" id="SSF103473">
    <property type="entry name" value="MFS general substrate transporter"/>
    <property type="match status" value="1"/>
</dbReference>
<accession>S3CAZ9</accession>
<dbReference type="InterPro" id="IPR011701">
    <property type="entry name" value="MFS"/>
</dbReference>
<feature type="transmembrane region" description="Helical" evidence="4">
    <location>
        <begin position="303"/>
        <end position="324"/>
    </location>
</feature>
<dbReference type="Proteomes" id="UP000016923">
    <property type="component" value="Unassembled WGS sequence"/>
</dbReference>
<feature type="region of interest" description="Disordered" evidence="3">
    <location>
        <begin position="1"/>
        <end position="62"/>
    </location>
</feature>
<dbReference type="OrthoDB" id="5212574at2759"/>
<dbReference type="PANTHER" id="PTHR11360">
    <property type="entry name" value="MONOCARBOXYLATE TRANSPORTER"/>
    <property type="match status" value="1"/>
</dbReference>
<evidence type="ECO:0000313" key="5">
    <source>
        <dbReference type="EMBL" id="EPE09106.1"/>
    </source>
</evidence>
<feature type="compositionally biased region" description="Basic and acidic residues" evidence="3">
    <location>
        <begin position="32"/>
        <end position="44"/>
    </location>
</feature>
<name>S3CAZ9_OPHP1</name>
<feature type="transmembrane region" description="Helical" evidence="4">
    <location>
        <begin position="344"/>
        <end position="362"/>
    </location>
</feature>
<feature type="transmembrane region" description="Helical" evidence="4">
    <location>
        <begin position="197"/>
        <end position="219"/>
    </location>
</feature>
<reference evidence="5 6" key="1">
    <citation type="journal article" date="2013" name="BMC Genomics">
        <title>The genome and transcriptome of the pine saprophyte Ophiostoma piceae, and a comparison with the bark beetle-associated pine pathogen Grosmannia clavigera.</title>
        <authorList>
            <person name="Haridas S."/>
            <person name="Wang Y."/>
            <person name="Lim L."/>
            <person name="Massoumi Alamouti S."/>
            <person name="Jackman S."/>
            <person name="Docking R."/>
            <person name="Robertson G."/>
            <person name="Birol I."/>
            <person name="Bohlmann J."/>
            <person name="Breuil C."/>
        </authorList>
    </citation>
    <scope>NUCLEOTIDE SEQUENCE [LARGE SCALE GENOMIC DNA]</scope>
    <source>
        <strain evidence="5 6">UAMH 11346</strain>
    </source>
</reference>
<feature type="transmembrane region" description="Helical" evidence="4">
    <location>
        <begin position="108"/>
        <end position="127"/>
    </location>
</feature>
<feature type="transmembrane region" description="Helical" evidence="4">
    <location>
        <begin position="395"/>
        <end position="420"/>
    </location>
</feature>
<feature type="compositionally biased region" description="Polar residues" evidence="3">
    <location>
        <begin position="19"/>
        <end position="31"/>
    </location>
</feature>
<proteinExistence type="inferred from homology"/>
<dbReference type="InterPro" id="IPR036259">
    <property type="entry name" value="MFS_trans_sf"/>
</dbReference>
<comment type="subcellular location">
    <subcellularLocation>
        <location evidence="1">Membrane</location>
        <topology evidence="1">Multi-pass membrane protein</topology>
    </subcellularLocation>
</comment>
<dbReference type="GO" id="GO:0022857">
    <property type="term" value="F:transmembrane transporter activity"/>
    <property type="evidence" value="ECO:0007669"/>
    <property type="project" value="InterPro"/>
</dbReference>
<evidence type="ECO:0000256" key="3">
    <source>
        <dbReference type="SAM" id="MobiDB-lite"/>
    </source>
</evidence>
<feature type="transmembrane region" description="Helical" evidence="4">
    <location>
        <begin position="139"/>
        <end position="157"/>
    </location>
</feature>
<evidence type="ECO:0000256" key="4">
    <source>
        <dbReference type="SAM" id="Phobius"/>
    </source>
</evidence>
<feature type="transmembrane region" description="Helical" evidence="4">
    <location>
        <begin position="226"/>
        <end position="245"/>
    </location>
</feature>
<dbReference type="AlphaFoldDB" id="S3CAZ9"/>
<feature type="transmembrane region" description="Helical" evidence="4">
    <location>
        <begin position="257"/>
        <end position="277"/>
    </location>
</feature>
<sequence>MSKSTWSDSDEKHAALTGTAASTPSSVSVQHNSDHRDGALDVNEKTVAGTARRSEDDESYSVEDPELGAGLGFVQRFIIPPTPPTMEDAGPPPDGGWTAWTTCVCTHLVFANTWGFINSFGVFQAYYADFLAPLPPSTISWIGSVQVFFAFFLSGITGRLSDAGYFHQCYWFGFVCVIAGLFGSSCSTQYWQLMLSQGFAVGIGGGFMCCPSMSIVTTYFTKKRMLALGVLTCGNVTGGLVYPALARQLLPSIGFAWTMRTAGFLQLALLGIAGLLIRPRVRAKPGSLQESMFDWNALREPDYVLFGLGMIFNIGGTFISYYYIASFGRSGLAAGMTYPESLNLLLVLNGVGVIGRLSSAYFADHVGPINILCPVAYSCALFCFSWIAIKDQVGLYVWISLYGIVAGALQALFPAGLTSLTTDMSKIGQRIGLGFTFIGAAVIFGPPAAGAMVTALDGSYIGTQAYAGSLLVVGASLVVASKFVHMRRAGTDVRAKI</sequence>
<dbReference type="GO" id="GO:0016020">
    <property type="term" value="C:membrane"/>
    <property type="evidence" value="ECO:0007669"/>
    <property type="project" value="UniProtKB-SubCell"/>
</dbReference>
<dbReference type="eggNOG" id="KOG2504">
    <property type="taxonomic scope" value="Eukaryota"/>
</dbReference>
<dbReference type="InterPro" id="IPR050327">
    <property type="entry name" value="Proton-linked_MCT"/>
</dbReference>
<evidence type="ECO:0000256" key="1">
    <source>
        <dbReference type="ARBA" id="ARBA00004141"/>
    </source>
</evidence>
<feature type="transmembrane region" description="Helical" evidence="4">
    <location>
        <begin position="432"/>
        <end position="453"/>
    </location>
</feature>
<keyword evidence="4" id="KW-0472">Membrane</keyword>
<feature type="transmembrane region" description="Helical" evidence="4">
    <location>
        <begin position="169"/>
        <end position="191"/>
    </location>
</feature>